<dbReference type="EC" id="4.1.1.44" evidence="3"/>
<evidence type="ECO:0000259" key="2">
    <source>
        <dbReference type="Pfam" id="PF02627"/>
    </source>
</evidence>
<feature type="domain" description="Carboxymuconolactone decarboxylase-like" evidence="2">
    <location>
        <begin position="298"/>
        <end position="378"/>
    </location>
</feature>
<comment type="caution">
    <text evidence="3">The sequence shown here is derived from an EMBL/GenBank/DDBJ whole genome shotgun (WGS) entry which is preliminary data.</text>
</comment>
<dbReference type="GO" id="GO:0051920">
    <property type="term" value="F:peroxiredoxin activity"/>
    <property type="evidence" value="ECO:0007669"/>
    <property type="project" value="InterPro"/>
</dbReference>
<keyword evidence="3" id="KW-0456">Lyase</keyword>
<dbReference type="PRINTS" id="PR00111">
    <property type="entry name" value="ABHYDROLASE"/>
</dbReference>
<feature type="domain" description="AB hydrolase-1" evidence="1">
    <location>
        <begin position="22"/>
        <end position="240"/>
    </location>
</feature>
<dbReference type="AlphaFoldDB" id="A0A7Y9IQN4"/>
<dbReference type="PANTHER" id="PTHR33570:SF2">
    <property type="entry name" value="CARBOXYMUCONOLACTONE DECARBOXYLASE-LIKE DOMAIN-CONTAINING PROTEIN"/>
    <property type="match status" value="1"/>
</dbReference>
<dbReference type="InterPro" id="IPR000073">
    <property type="entry name" value="AB_hydrolase_1"/>
</dbReference>
<evidence type="ECO:0000313" key="4">
    <source>
        <dbReference type="Proteomes" id="UP000542125"/>
    </source>
</evidence>
<dbReference type="PANTHER" id="PTHR33570">
    <property type="entry name" value="4-CARBOXYMUCONOLACTONE DECARBOXYLASE FAMILY PROTEIN"/>
    <property type="match status" value="1"/>
</dbReference>
<dbReference type="SUPFAM" id="SSF53474">
    <property type="entry name" value="alpha/beta-Hydrolases"/>
    <property type="match status" value="1"/>
</dbReference>
<name>A0A7Y9IQN4_9BURK</name>
<dbReference type="SUPFAM" id="SSF69118">
    <property type="entry name" value="AhpD-like"/>
    <property type="match status" value="1"/>
</dbReference>
<dbReference type="InterPro" id="IPR029058">
    <property type="entry name" value="AB_hydrolase_fold"/>
</dbReference>
<dbReference type="RefSeq" id="WP_179582892.1">
    <property type="nucleotide sequence ID" value="NZ_JACBYR010000001.1"/>
</dbReference>
<dbReference type="Proteomes" id="UP000542125">
    <property type="component" value="Unassembled WGS sequence"/>
</dbReference>
<dbReference type="Pfam" id="PF02627">
    <property type="entry name" value="CMD"/>
    <property type="match status" value="1"/>
</dbReference>
<dbReference type="NCBIfam" id="TIGR02427">
    <property type="entry name" value="protocat_pcaD"/>
    <property type="match status" value="1"/>
</dbReference>
<keyword evidence="4" id="KW-1185">Reference proteome</keyword>
<sequence length="396" mass="42927">MPHALSGDARIYWRADGDRSLPPLILGNSIGTDFAAWDPVMPRLMRHFYVVRYDARGHGASDAPAGEYTIAQLGADLDAVAIAAGLDSFDYCGVSLGGMVGMWYAANRPARLRRLILANTAPKFDPAIWRTRIATVLEKGMDSIADMAMARFFTPEFVARNGIEFQRVRNTFLSMSAPGYAGCCAAIRDLDLTSSLSAIKVPTLVLTGERDLSTPPAVGQQIAAAIDGAVVVALPAAHIAATETPVQFCDAAVEFLVDPPVETEADRYAYGLDRRKQVLGREYVEQRVASVTPFNKRFQAFITRYAWGELWTSSRFQDVERRMMVLSMMVALGRWEEFELHVGAALRAGVEAQAIEEALVQAAVYCGVPAANTGFALAGKILAKAQEDAGKDAAAK</sequence>
<proteinExistence type="predicted"/>
<dbReference type="GO" id="GO:0042952">
    <property type="term" value="P:beta-ketoadipate pathway"/>
    <property type="evidence" value="ECO:0007669"/>
    <property type="project" value="InterPro"/>
</dbReference>
<dbReference type="Gene3D" id="3.40.50.1820">
    <property type="entry name" value="alpha/beta hydrolase"/>
    <property type="match status" value="1"/>
</dbReference>
<dbReference type="InterPro" id="IPR026968">
    <property type="entry name" value="PcaD/CatD"/>
</dbReference>
<organism evidence="3 4">
    <name type="scientific">Pigmentiphaga litoralis</name>
    <dbReference type="NCBI Taxonomy" id="516702"/>
    <lineage>
        <taxon>Bacteria</taxon>
        <taxon>Pseudomonadati</taxon>
        <taxon>Pseudomonadota</taxon>
        <taxon>Betaproteobacteria</taxon>
        <taxon>Burkholderiales</taxon>
        <taxon>Alcaligenaceae</taxon>
        <taxon>Pigmentiphaga</taxon>
    </lineage>
</organism>
<protein>
    <submittedName>
        <fullName evidence="3">3-oxoadipate enol-lactonase/4-carboxymuconolactone decarboxylase</fullName>
        <ecNumber evidence="3">3.1.1.24</ecNumber>
        <ecNumber evidence="3">4.1.1.44</ecNumber>
    </submittedName>
</protein>
<dbReference type="GO" id="GO:0047575">
    <property type="term" value="F:4-carboxymuconolactone decarboxylase activity"/>
    <property type="evidence" value="ECO:0007669"/>
    <property type="project" value="UniProtKB-EC"/>
</dbReference>
<dbReference type="EC" id="3.1.1.24" evidence="3"/>
<gene>
    <name evidence="3" type="ORF">FHW18_000416</name>
</gene>
<keyword evidence="3" id="KW-0378">Hydrolase</keyword>
<dbReference type="InterPro" id="IPR003779">
    <property type="entry name" value="CMD-like"/>
</dbReference>
<dbReference type="Gene3D" id="1.20.1290.10">
    <property type="entry name" value="AhpD-like"/>
    <property type="match status" value="1"/>
</dbReference>
<dbReference type="EMBL" id="JACBYR010000001">
    <property type="protein sequence ID" value="NYE81145.1"/>
    <property type="molecule type" value="Genomic_DNA"/>
</dbReference>
<dbReference type="InterPro" id="IPR052512">
    <property type="entry name" value="4CMD/NDH-1_regulator"/>
</dbReference>
<accession>A0A7Y9IQN4</accession>
<dbReference type="Pfam" id="PF00561">
    <property type="entry name" value="Abhydrolase_1"/>
    <property type="match status" value="1"/>
</dbReference>
<reference evidence="3 4" key="1">
    <citation type="submission" date="2020-07" db="EMBL/GenBank/DDBJ databases">
        <title>Genomic Encyclopedia of Type Strains, Phase IV (KMG-V): Genome sequencing to study the core and pangenomes of soil and plant-associated prokaryotes.</title>
        <authorList>
            <person name="Whitman W."/>
        </authorList>
    </citation>
    <scope>NUCLEOTIDE SEQUENCE [LARGE SCALE GENOMIC DNA]</scope>
    <source>
        <strain evidence="3 4">SAS40</strain>
    </source>
</reference>
<evidence type="ECO:0000259" key="1">
    <source>
        <dbReference type="Pfam" id="PF00561"/>
    </source>
</evidence>
<dbReference type="GO" id="GO:0047570">
    <property type="term" value="F:3-oxoadipate enol-lactonase activity"/>
    <property type="evidence" value="ECO:0007669"/>
    <property type="project" value="UniProtKB-EC"/>
</dbReference>
<evidence type="ECO:0000313" key="3">
    <source>
        <dbReference type="EMBL" id="NYE81145.1"/>
    </source>
</evidence>
<dbReference type="InterPro" id="IPR029032">
    <property type="entry name" value="AhpD-like"/>
</dbReference>